<evidence type="ECO:0000256" key="1">
    <source>
        <dbReference type="SAM" id="SignalP"/>
    </source>
</evidence>
<dbReference type="Gene3D" id="1.10.530.10">
    <property type="match status" value="1"/>
</dbReference>
<keyword evidence="3" id="KW-1185">Reference proteome</keyword>
<evidence type="ECO:0008006" key="4">
    <source>
        <dbReference type="Google" id="ProtNLM"/>
    </source>
</evidence>
<dbReference type="OrthoDB" id="1193027at2759"/>
<dbReference type="Proteomes" id="UP000094444">
    <property type="component" value="Unassembled WGS sequence"/>
</dbReference>
<evidence type="ECO:0000313" key="2">
    <source>
        <dbReference type="EMBL" id="POS72290.1"/>
    </source>
</evidence>
<keyword evidence="1" id="KW-0732">Signal</keyword>
<reference evidence="2" key="1">
    <citation type="submission" date="2017-09" db="EMBL/GenBank/DDBJ databases">
        <title>Polyketide synthases of a Diaporthe helianthi virulent isolate.</title>
        <authorList>
            <person name="Baroncelli R."/>
        </authorList>
    </citation>
    <scope>NUCLEOTIDE SEQUENCE [LARGE SCALE GENOMIC DNA]</scope>
    <source>
        <strain evidence="2">7/96</strain>
    </source>
</reference>
<gene>
    <name evidence="2" type="ORF">DHEL01_v209311</name>
</gene>
<organism evidence="2 3">
    <name type="scientific">Diaporthe helianthi</name>
    <dbReference type="NCBI Taxonomy" id="158607"/>
    <lineage>
        <taxon>Eukaryota</taxon>
        <taxon>Fungi</taxon>
        <taxon>Dikarya</taxon>
        <taxon>Ascomycota</taxon>
        <taxon>Pezizomycotina</taxon>
        <taxon>Sordariomycetes</taxon>
        <taxon>Sordariomycetidae</taxon>
        <taxon>Diaporthales</taxon>
        <taxon>Diaporthaceae</taxon>
        <taxon>Diaporthe</taxon>
    </lineage>
</organism>
<dbReference type="AlphaFoldDB" id="A0A2P5HPW0"/>
<comment type="caution">
    <text evidence="2">The sequence shown here is derived from an EMBL/GenBank/DDBJ whole genome shotgun (WGS) entry which is preliminary data.</text>
</comment>
<name>A0A2P5HPW0_DIAHE</name>
<dbReference type="SUPFAM" id="SSF53955">
    <property type="entry name" value="Lysozyme-like"/>
    <property type="match status" value="1"/>
</dbReference>
<evidence type="ECO:0000313" key="3">
    <source>
        <dbReference type="Proteomes" id="UP000094444"/>
    </source>
</evidence>
<accession>A0A2P5HPW0</accession>
<dbReference type="InParanoid" id="A0A2P5HPW0"/>
<feature type="signal peptide" evidence="1">
    <location>
        <begin position="1"/>
        <end position="20"/>
    </location>
</feature>
<dbReference type="InterPro" id="IPR023346">
    <property type="entry name" value="Lysozyme-like_dom_sf"/>
</dbReference>
<sequence>MLIFQVLLALLAYSPFLVVSAPQALWAADGTNLAPKNPGNLSDKFLPASAMYSGSWSNFPAMSTWTSFDNMFNANLQSMFVAGSTQQDVDHIRIAVTSVAAAYGIDERVLFGIIMEESHGGVGVVNTHDADGSATGGLMQASGCQGYQGQNNLAQADITLMVDCGTQQLKTNLANWGGQNLEQSVYPALPAFNSGSVLAWDLSTAPNGVGNPTYVIDIAQRLQGWTN</sequence>
<proteinExistence type="predicted"/>
<feature type="chain" id="PRO_5015192048" description="Transglycosylase SLT domain-containing protein" evidence="1">
    <location>
        <begin position="21"/>
        <end position="227"/>
    </location>
</feature>
<dbReference type="EMBL" id="MAVT02001034">
    <property type="protein sequence ID" value="POS72290.1"/>
    <property type="molecule type" value="Genomic_DNA"/>
</dbReference>
<protein>
    <recommendedName>
        <fullName evidence="4">Transglycosylase SLT domain-containing protein</fullName>
    </recommendedName>
</protein>